<feature type="domain" description="Dof-type" evidence="11">
    <location>
        <begin position="1"/>
        <end position="41"/>
    </location>
</feature>
<proteinExistence type="predicted"/>
<evidence type="ECO:0000256" key="8">
    <source>
        <dbReference type="PROSITE-ProRule" id="PRU00071"/>
    </source>
</evidence>
<keyword evidence="6 9" id="KW-0804">Transcription</keyword>
<keyword evidence="5 8" id="KW-0238">DNA-binding</keyword>
<dbReference type="GO" id="GO:0008270">
    <property type="term" value="F:zinc ion binding"/>
    <property type="evidence" value="ECO:0007669"/>
    <property type="project" value="UniProtKB-KW"/>
</dbReference>
<keyword evidence="4 9" id="KW-0805">Transcription regulation</keyword>
<comment type="function">
    <text evidence="9">Transcription factor that binds specifically to a 5'-AA[AG]G-3' consensus core sequence.</text>
</comment>
<dbReference type="InterPro" id="IPR003851">
    <property type="entry name" value="Znf_Dof"/>
</dbReference>
<evidence type="ECO:0000256" key="5">
    <source>
        <dbReference type="ARBA" id="ARBA00023125"/>
    </source>
</evidence>
<protein>
    <recommendedName>
        <fullName evidence="9">Dof zinc finger protein</fullName>
    </recommendedName>
</protein>
<dbReference type="Proteomes" id="UP000734854">
    <property type="component" value="Unassembled WGS sequence"/>
</dbReference>
<dbReference type="AlphaFoldDB" id="A0A8J5LNA5"/>
<sequence>MDQRHPPQRPRYFCKACRRYWTKGGMLRNVPVGGGGCRKSKSSSSTIKSRRQMFSDPISTDFSGRGHGTDKFSGSGGGRWTGQLIRFPFPFQSQVSSPLLLLLR</sequence>
<keyword evidence="3 9" id="KW-0862">Zinc</keyword>
<dbReference type="GO" id="GO:0003700">
    <property type="term" value="F:DNA-binding transcription factor activity"/>
    <property type="evidence" value="ECO:0007669"/>
    <property type="project" value="UniProtKB-UniRule"/>
</dbReference>
<dbReference type="PANTHER" id="PTHR31992">
    <property type="entry name" value="DOF ZINC FINGER PROTEIN DOF1.4-RELATED"/>
    <property type="match status" value="1"/>
</dbReference>
<evidence type="ECO:0000256" key="7">
    <source>
        <dbReference type="ARBA" id="ARBA00023242"/>
    </source>
</evidence>
<dbReference type="InterPro" id="IPR045174">
    <property type="entry name" value="Dof"/>
</dbReference>
<keyword evidence="13" id="KW-1185">Reference proteome</keyword>
<dbReference type="GO" id="GO:0003677">
    <property type="term" value="F:DNA binding"/>
    <property type="evidence" value="ECO:0007669"/>
    <property type="project" value="UniProtKB-UniRule"/>
</dbReference>
<comment type="caution">
    <text evidence="12">The sequence shown here is derived from an EMBL/GenBank/DDBJ whole genome shotgun (WGS) entry which is preliminary data.</text>
</comment>
<gene>
    <name evidence="12" type="ORF">ZIOFF_016472</name>
</gene>
<keyword evidence="7 8" id="KW-0539">Nucleus</keyword>
<evidence type="ECO:0000256" key="6">
    <source>
        <dbReference type="ARBA" id="ARBA00023163"/>
    </source>
</evidence>
<evidence type="ECO:0000256" key="1">
    <source>
        <dbReference type="ARBA" id="ARBA00022723"/>
    </source>
</evidence>
<organism evidence="12 13">
    <name type="scientific">Zingiber officinale</name>
    <name type="common">Ginger</name>
    <name type="synonym">Amomum zingiber</name>
    <dbReference type="NCBI Taxonomy" id="94328"/>
    <lineage>
        <taxon>Eukaryota</taxon>
        <taxon>Viridiplantae</taxon>
        <taxon>Streptophyta</taxon>
        <taxon>Embryophyta</taxon>
        <taxon>Tracheophyta</taxon>
        <taxon>Spermatophyta</taxon>
        <taxon>Magnoliopsida</taxon>
        <taxon>Liliopsida</taxon>
        <taxon>Zingiberales</taxon>
        <taxon>Zingiberaceae</taxon>
        <taxon>Zingiber</taxon>
    </lineage>
</organism>
<dbReference type="EMBL" id="JACMSC010000004">
    <property type="protein sequence ID" value="KAG6526487.1"/>
    <property type="molecule type" value="Genomic_DNA"/>
</dbReference>
<evidence type="ECO:0000259" key="11">
    <source>
        <dbReference type="PROSITE" id="PS50884"/>
    </source>
</evidence>
<evidence type="ECO:0000313" key="12">
    <source>
        <dbReference type="EMBL" id="KAG6526487.1"/>
    </source>
</evidence>
<evidence type="ECO:0000256" key="3">
    <source>
        <dbReference type="ARBA" id="ARBA00022833"/>
    </source>
</evidence>
<evidence type="ECO:0000256" key="2">
    <source>
        <dbReference type="ARBA" id="ARBA00022771"/>
    </source>
</evidence>
<feature type="region of interest" description="Disordered" evidence="10">
    <location>
        <begin position="32"/>
        <end position="75"/>
    </location>
</feature>
<dbReference type="GO" id="GO:0005634">
    <property type="term" value="C:nucleus"/>
    <property type="evidence" value="ECO:0007669"/>
    <property type="project" value="UniProtKB-SubCell"/>
</dbReference>
<evidence type="ECO:0000313" key="13">
    <source>
        <dbReference type="Proteomes" id="UP000734854"/>
    </source>
</evidence>
<keyword evidence="2 8" id="KW-0863">Zinc-finger</keyword>
<keyword evidence="1 9" id="KW-0479">Metal-binding</keyword>
<dbReference type="PROSITE" id="PS50884">
    <property type="entry name" value="ZF_DOF_2"/>
    <property type="match status" value="1"/>
</dbReference>
<name>A0A8J5LNA5_ZINOF</name>
<evidence type="ECO:0000256" key="9">
    <source>
        <dbReference type="RuleBase" id="RU369094"/>
    </source>
</evidence>
<comment type="subcellular location">
    <subcellularLocation>
        <location evidence="8 9">Nucleus</location>
    </subcellularLocation>
</comment>
<dbReference type="Pfam" id="PF02701">
    <property type="entry name" value="Zn_ribbon_Dof"/>
    <property type="match status" value="1"/>
</dbReference>
<accession>A0A8J5LNA5</accession>
<evidence type="ECO:0000256" key="4">
    <source>
        <dbReference type="ARBA" id="ARBA00023015"/>
    </source>
</evidence>
<evidence type="ECO:0000256" key="10">
    <source>
        <dbReference type="SAM" id="MobiDB-lite"/>
    </source>
</evidence>
<reference evidence="12 13" key="1">
    <citation type="submission" date="2020-08" db="EMBL/GenBank/DDBJ databases">
        <title>Plant Genome Project.</title>
        <authorList>
            <person name="Zhang R.-G."/>
        </authorList>
    </citation>
    <scope>NUCLEOTIDE SEQUENCE [LARGE SCALE GENOMIC DNA]</scope>
    <source>
        <tissue evidence="12">Rhizome</tissue>
    </source>
</reference>